<keyword evidence="2" id="KW-1185">Reference proteome</keyword>
<sequence length="83" mass="9312">MEARRVADNAPRLFAYVRILYGRLRQPTPRTKPKATEADRPAIEGLMATLRPEDLTGTRLTPGLRTRIDETLPDPSELQVAQA</sequence>
<proteinExistence type="predicted"/>
<accession>A0A0N0H1H1</accession>
<dbReference type="AlphaFoldDB" id="A0A0N0H1H1"/>
<dbReference type="EMBL" id="LGKG01000090">
    <property type="protein sequence ID" value="KPC64492.1"/>
    <property type="molecule type" value="Genomic_DNA"/>
</dbReference>
<dbReference type="RefSeq" id="WP_053923546.1">
    <property type="nucleotide sequence ID" value="NZ_LGKG01000090.1"/>
</dbReference>
<evidence type="ECO:0000313" key="1">
    <source>
        <dbReference type="EMBL" id="KPC64492.1"/>
    </source>
</evidence>
<protein>
    <submittedName>
        <fullName evidence="1">Uncharacterized protein</fullName>
    </submittedName>
</protein>
<gene>
    <name evidence="1" type="ORF">ADL29_11415</name>
</gene>
<name>A0A0N0H1H1_9ACTN</name>
<reference evidence="2" key="1">
    <citation type="submission" date="2015-07" db="EMBL/GenBank/DDBJ databases">
        <authorList>
            <person name="Ju K.-S."/>
            <person name="Doroghazi J.R."/>
            <person name="Metcalf W.W."/>
        </authorList>
    </citation>
    <scope>NUCLEOTIDE SEQUENCE [LARGE SCALE GENOMIC DNA]</scope>
    <source>
        <strain evidence="2">NRRL ISP-5002</strain>
    </source>
</reference>
<evidence type="ECO:0000313" key="2">
    <source>
        <dbReference type="Proteomes" id="UP000037982"/>
    </source>
</evidence>
<organism evidence="1 2">
    <name type="scientific">Streptomyces chattanoogensis</name>
    <dbReference type="NCBI Taxonomy" id="66876"/>
    <lineage>
        <taxon>Bacteria</taxon>
        <taxon>Bacillati</taxon>
        <taxon>Actinomycetota</taxon>
        <taxon>Actinomycetes</taxon>
        <taxon>Kitasatosporales</taxon>
        <taxon>Streptomycetaceae</taxon>
        <taxon>Streptomyces</taxon>
    </lineage>
</organism>
<dbReference type="Proteomes" id="UP000037982">
    <property type="component" value="Unassembled WGS sequence"/>
</dbReference>
<comment type="caution">
    <text evidence="1">The sequence shown here is derived from an EMBL/GenBank/DDBJ whole genome shotgun (WGS) entry which is preliminary data.</text>
</comment>
<dbReference type="PATRIC" id="fig|66876.3.peg.2492"/>